<dbReference type="Proteomes" id="UP000249046">
    <property type="component" value="Unassembled WGS sequence"/>
</dbReference>
<comment type="caution">
    <text evidence="1">The sequence shown here is derived from an EMBL/GenBank/DDBJ whole genome shotgun (WGS) entry which is preliminary data.</text>
</comment>
<evidence type="ECO:0008006" key="3">
    <source>
        <dbReference type="Google" id="ProtNLM"/>
    </source>
</evidence>
<organism evidence="1 2">
    <name type="scientific">Rhodanobacter denitrificans</name>
    <dbReference type="NCBI Taxonomy" id="666685"/>
    <lineage>
        <taxon>Bacteria</taxon>
        <taxon>Pseudomonadati</taxon>
        <taxon>Pseudomonadota</taxon>
        <taxon>Gammaproteobacteria</taxon>
        <taxon>Lysobacterales</taxon>
        <taxon>Rhodanobacteraceae</taxon>
        <taxon>Rhodanobacter</taxon>
    </lineage>
</organism>
<accession>A0A2W5K393</accession>
<gene>
    <name evidence="1" type="ORF">DI564_17395</name>
</gene>
<dbReference type="AlphaFoldDB" id="A0A2W5K393"/>
<evidence type="ECO:0000313" key="1">
    <source>
        <dbReference type="EMBL" id="PZQ09565.1"/>
    </source>
</evidence>
<dbReference type="EMBL" id="QFPO01000026">
    <property type="protein sequence ID" value="PZQ09565.1"/>
    <property type="molecule type" value="Genomic_DNA"/>
</dbReference>
<dbReference type="InterPro" id="IPR005358">
    <property type="entry name" value="Puta_zinc/iron-chelating_dom"/>
</dbReference>
<protein>
    <recommendedName>
        <fullName evidence="3">YkgJ family cysteine cluster protein</fullName>
    </recommendedName>
</protein>
<reference evidence="1 2" key="1">
    <citation type="submission" date="2017-08" db="EMBL/GenBank/DDBJ databases">
        <title>Infants hospitalized years apart are colonized by the same room-sourced microbial strains.</title>
        <authorList>
            <person name="Brooks B."/>
            <person name="Olm M.R."/>
            <person name="Firek B.A."/>
            <person name="Baker R."/>
            <person name="Thomas B.C."/>
            <person name="Morowitz M.J."/>
            <person name="Banfield J.F."/>
        </authorList>
    </citation>
    <scope>NUCLEOTIDE SEQUENCE [LARGE SCALE GENOMIC DNA]</scope>
    <source>
        <strain evidence="1">S2_005_003_R2_42</strain>
    </source>
</reference>
<proteinExistence type="predicted"/>
<name>A0A2W5K393_9GAMM</name>
<sequence>MSDEHVLDDTEIDPSVSCTACDAVCCRLTVVVLPGDRVPDHFLAHDPKGLTVMARGEDGWCAALDHVNMCCSIYAQRPAICRKFAMGSAYCRAERERYAQGHDALEVRVID</sequence>
<evidence type="ECO:0000313" key="2">
    <source>
        <dbReference type="Proteomes" id="UP000249046"/>
    </source>
</evidence>
<dbReference type="Pfam" id="PF03692">
    <property type="entry name" value="CxxCxxCC"/>
    <property type="match status" value="1"/>
</dbReference>